<evidence type="ECO:0000259" key="3">
    <source>
        <dbReference type="Pfam" id="PF25166"/>
    </source>
</evidence>
<gene>
    <name evidence="4" type="ORF">GGQ92_001381</name>
</gene>
<evidence type="ECO:0000259" key="2">
    <source>
        <dbReference type="Pfam" id="PF25164"/>
    </source>
</evidence>
<proteinExistence type="predicted"/>
<dbReference type="InterPro" id="IPR010330">
    <property type="entry name" value="CoiA_nuc"/>
</dbReference>
<name>A0A841RN49_9BACI</name>
<dbReference type="InterPro" id="IPR057253">
    <property type="entry name" value="CoiA-like_N"/>
</dbReference>
<dbReference type="Pfam" id="PF25166">
    <property type="entry name" value="CoiA_C"/>
    <property type="match status" value="1"/>
</dbReference>
<dbReference type="Pfam" id="PF06054">
    <property type="entry name" value="CoiA_nuc"/>
    <property type="match status" value="1"/>
</dbReference>
<evidence type="ECO:0000259" key="1">
    <source>
        <dbReference type="Pfam" id="PF06054"/>
    </source>
</evidence>
<sequence>MLQAMDKQGRLLAIWNLNKRTWSKRKEVDPLFCPQCHEKVIAKFGQLKTPHFAHARNSSCSHNGESQYHEKGKRDLYEWLLNQGLNPKLEYYLPKTKQVADIYLRIGKKKIAIEYQCAKISTEEFVSRTTSYQQQQITPIWILGANRLKRIHEIGIQLNDIDKSFIHQYHPQYPLTLYFYCSETSYLILLQHFIFFSKTKVFGTFIAKSLNQLSVFDLFRIYPQASVKWNQAWKVEKRKWLHRPVSFYNYRENQWRQWLYQHQLTIQKLPSFVYLPVSEQYRMNEQPWRWQSELYVELLMKRKPFTIPRAQQIVEHYYLPITQFPLIDKSADPVIQYVRLLVKRGLLKEQNGVFNFKENI</sequence>
<dbReference type="EMBL" id="JACHON010000004">
    <property type="protein sequence ID" value="MBB6512595.1"/>
    <property type="molecule type" value="Genomic_DNA"/>
</dbReference>
<keyword evidence="5" id="KW-1185">Reference proteome</keyword>
<protein>
    <submittedName>
        <fullName evidence="4">Competence CoiA-like predicted nuclease</fullName>
    </submittedName>
</protein>
<evidence type="ECO:0000313" key="5">
    <source>
        <dbReference type="Proteomes" id="UP000572212"/>
    </source>
</evidence>
<organism evidence="4 5">
    <name type="scientific">Gracilibacillus halotolerans</name>
    <dbReference type="NCBI Taxonomy" id="74386"/>
    <lineage>
        <taxon>Bacteria</taxon>
        <taxon>Bacillati</taxon>
        <taxon>Bacillota</taxon>
        <taxon>Bacilli</taxon>
        <taxon>Bacillales</taxon>
        <taxon>Bacillaceae</taxon>
        <taxon>Gracilibacillus</taxon>
    </lineage>
</organism>
<comment type="caution">
    <text evidence="4">The sequence shown here is derived from an EMBL/GenBank/DDBJ whole genome shotgun (WGS) entry which is preliminary data.</text>
</comment>
<dbReference type="AlphaFoldDB" id="A0A841RN49"/>
<dbReference type="Pfam" id="PF25164">
    <property type="entry name" value="CoiA_N"/>
    <property type="match status" value="1"/>
</dbReference>
<reference evidence="4 5" key="1">
    <citation type="submission" date="2020-08" db="EMBL/GenBank/DDBJ databases">
        <title>Genomic Encyclopedia of Type Strains, Phase IV (KMG-IV): sequencing the most valuable type-strain genomes for metagenomic binning, comparative biology and taxonomic classification.</title>
        <authorList>
            <person name="Goeker M."/>
        </authorList>
    </citation>
    <scope>NUCLEOTIDE SEQUENCE [LARGE SCALE GENOMIC DNA]</scope>
    <source>
        <strain evidence="4 5">DSM 11805</strain>
    </source>
</reference>
<feature type="domain" description="Competence protein CoiA-like N-terminal" evidence="2">
    <location>
        <begin position="17"/>
        <end position="62"/>
    </location>
</feature>
<dbReference type="InterPro" id="IPR057252">
    <property type="entry name" value="CoiA_C"/>
</dbReference>
<dbReference type="Proteomes" id="UP000572212">
    <property type="component" value="Unassembled WGS sequence"/>
</dbReference>
<feature type="domain" description="Competence protein CoiA C-terminal" evidence="3">
    <location>
        <begin position="231"/>
        <end position="350"/>
    </location>
</feature>
<accession>A0A841RN49</accession>
<dbReference type="RefSeq" id="WP_184246107.1">
    <property type="nucleotide sequence ID" value="NZ_BAAACU010000028.1"/>
</dbReference>
<dbReference type="InterPro" id="IPR021176">
    <property type="entry name" value="Competence-induced_CoiA"/>
</dbReference>
<dbReference type="PIRSF" id="PIRSF007487">
    <property type="entry name" value="Competence-induced_CoiA_bac"/>
    <property type="match status" value="1"/>
</dbReference>
<evidence type="ECO:0000313" key="4">
    <source>
        <dbReference type="EMBL" id="MBB6512595.1"/>
    </source>
</evidence>
<feature type="domain" description="Competence protein CoiA nuclease-like" evidence="1">
    <location>
        <begin position="65"/>
        <end position="220"/>
    </location>
</feature>